<gene>
    <name evidence="4" type="ORF">ABLG96_17045</name>
</gene>
<dbReference type="AlphaFoldDB" id="A0AAU8DML4"/>
<protein>
    <submittedName>
        <fullName evidence="4">NUDIX domain-containing protein</fullName>
    </submittedName>
</protein>
<dbReference type="EMBL" id="CP159218">
    <property type="protein sequence ID" value="XCG62905.1"/>
    <property type="molecule type" value="Genomic_DNA"/>
</dbReference>
<dbReference type="PRINTS" id="PR00502">
    <property type="entry name" value="NUDIXFAMILY"/>
</dbReference>
<dbReference type="SUPFAM" id="SSF55811">
    <property type="entry name" value="Nudix"/>
    <property type="match status" value="1"/>
</dbReference>
<proteinExistence type="predicted"/>
<dbReference type="PANTHER" id="PTHR43046">
    <property type="entry name" value="GDP-MANNOSE MANNOSYL HYDROLASE"/>
    <property type="match status" value="1"/>
</dbReference>
<reference evidence="4" key="1">
    <citation type="submission" date="2024-05" db="EMBL/GenBank/DDBJ databases">
        <authorList>
            <person name="Cai S.Y."/>
            <person name="Jin L.M."/>
            <person name="Li H.R."/>
        </authorList>
    </citation>
    <scope>NUCLEOTIDE SEQUENCE</scope>
    <source>
        <strain evidence="4">A5-74</strain>
    </source>
</reference>
<dbReference type="RefSeq" id="WP_353648520.1">
    <property type="nucleotide sequence ID" value="NZ_CP159218.1"/>
</dbReference>
<keyword evidence="2" id="KW-0378">Hydrolase</keyword>
<organism evidence="4">
    <name type="scientific">Nakamurella sp. A5-74</name>
    <dbReference type="NCBI Taxonomy" id="3158264"/>
    <lineage>
        <taxon>Bacteria</taxon>
        <taxon>Bacillati</taxon>
        <taxon>Actinomycetota</taxon>
        <taxon>Actinomycetes</taxon>
        <taxon>Nakamurellales</taxon>
        <taxon>Nakamurellaceae</taxon>
        <taxon>Nakamurella</taxon>
    </lineage>
</organism>
<dbReference type="Gene3D" id="3.90.79.10">
    <property type="entry name" value="Nucleoside Triphosphate Pyrophosphohydrolase"/>
    <property type="match status" value="1"/>
</dbReference>
<dbReference type="GO" id="GO:0016787">
    <property type="term" value="F:hydrolase activity"/>
    <property type="evidence" value="ECO:0007669"/>
    <property type="project" value="UniProtKB-KW"/>
</dbReference>
<dbReference type="InterPro" id="IPR000086">
    <property type="entry name" value="NUDIX_hydrolase_dom"/>
</dbReference>
<feature type="domain" description="Nudix hydrolase" evidence="3">
    <location>
        <begin position="1"/>
        <end position="126"/>
    </location>
</feature>
<dbReference type="InterPro" id="IPR020476">
    <property type="entry name" value="Nudix_hydrolase"/>
</dbReference>
<evidence type="ECO:0000313" key="4">
    <source>
        <dbReference type="EMBL" id="XCG62905.1"/>
    </source>
</evidence>
<comment type="cofactor">
    <cofactor evidence="1">
        <name>Mg(2+)</name>
        <dbReference type="ChEBI" id="CHEBI:18420"/>
    </cofactor>
</comment>
<evidence type="ECO:0000256" key="2">
    <source>
        <dbReference type="ARBA" id="ARBA00022801"/>
    </source>
</evidence>
<evidence type="ECO:0000256" key="1">
    <source>
        <dbReference type="ARBA" id="ARBA00001946"/>
    </source>
</evidence>
<accession>A0AAU8DML4</accession>
<dbReference type="PROSITE" id="PS51462">
    <property type="entry name" value="NUDIX"/>
    <property type="match status" value="1"/>
</dbReference>
<evidence type="ECO:0000259" key="3">
    <source>
        <dbReference type="PROSITE" id="PS51462"/>
    </source>
</evidence>
<dbReference type="PANTHER" id="PTHR43046:SF14">
    <property type="entry name" value="MUTT_NUDIX FAMILY PROTEIN"/>
    <property type="match status" value="1"/>
</dbReference>
<dbReference type="InterPro" id="IPR015797">
    <property type="entry name" value="NUDIX_hydrolase-like_dom_sf"/>
</dbReference>
<sequence>MGARAVVVQDGCLLVIRRFKDGQWRAVIPGGKVEPGETPAEAAVRELAEETSLTACVDRLFWDNAADAQLFFLMGPATGTLALGGPEALEQSETNQHIPTWVPLAQLDEIGLVPAALIKKVRALEA</sequence>
<name>A0AAU8DML4_9ACTN</name>
<dbReference type="Pfam" id="PF00293">
    <property type="entry name" value="NUDIX"/>
    <property type="match status" value="1"/>
</dbReference>